<evidence type="ECO:0000313" key="2">
    <source>
        <dbReference type="Proteomes" id="UP000244081"/>
    </source>
</evidence>
<name>A0A2T5UR00_9HYPH</name>
<sequence length="409" mass="43919">MRFANSFDGATILPANATALELSLARVASRVLDIPVPLADLWSPDRCPAEFLPHLAAAFSVDFWDGDWDEAKKRNVIRAAVRHHRIKGTLAGMQAYAAMAGAKILGVHRPPEKFFAGGSDTVEQRLAWLESLPQVRIYRASPGFGRRKAIYAGGAAHPFFLPRRTAWPSTAAERRRPRAVLIRDGAETVIGIATDADGVRCVILRRALGRRLAASFAAGRRFALSSTAASTVAPISAEPGIDDPALARPLRPAGTGNGILPAIGSDPRAIGRAWFASAPALMRYAGYPTAAERIFERIPIQDDLAPAEPRKATAFAGVTRLAVPAHTAELKTSIPGRGLKNSFFAGASPAGAFAARVDKARLERTFAALKSAKRLSDRILIDTRTYRPFTAGQTLFAGQDIRAGRMTRA</sequence>
<proteinExistence type="predicted"/>
<keyword evidence="2" id="KW-1185">Reference proteome</keyword>
<protein>
    <submittedName>
        <fullName evidence="1">Phage tail P2-like protein</fullName>
    </submittedName>
</protein>
<reference evidence="1 2" key="1">
    <citation type="submission" date="2018-04" db="EMBL/GenBank/DDBJ databases">
        <title>Genomic Encyclopedia of Archaeal and Bacterial Type Strains, Phase II (KMG-II): from individual species to whole genera.</title>
        <authorList>
            <person name="Goeker M."/>
        </authorList>
    </citation>
    <scope>NUCLEOTIDE SEQUENCE [LARGE SCALE GENOMIC DNA]</scope>
    <source>
        <strain evidence="1 2">DSM 23382</strain>
    </source>
</reference>
<dbReference type="Pfam" id="PF09684">
    <property type="entry name" value="Tail_P2_I"/>
    <property type="match status" value="1"/>
</dbReference>
<evidence type="ECO:0000313" key="1">
    <source>
        <dbReference type="EMBL" id="PTW53922.1"/>
    </source>
</evidence>
<dbReference type="NCBIfam" id="TIGR01634">
    <property type="entry name" value="tail_P2_I"/>
    <property type="match status" value="1"/>
</dbReference>
<dbReference type="RefSeq" id="WP_170122224.1">
    <property type="nucleotide sequence ID" value="NZ_QAYG01000015.1"/>
</dbReference>
<dbReference type="InterPro" id="IPR006521">
    <property type="entry name" value="Tail_protein_I"/>
</dbReference>
<comment type="caution">
    <text evidence="1">The sequence shown here is derived from an EMBL/GenBank/DDBJ whole genome shotgun (WGS) entry which is preliminary data.</text>
</comment>
<organism evidence="1 2">
    <name type="scientific">Breoghania corrubedonensis</name>
    <dbReference type="NCBI Taxonomy" id="665038"/>
    <lineage>
        <taxon>Bacteria</taxon>
        <taxon>Pseudomonadati</taxon>
        <taxon>Pseudomonadota</taxon>
        <taxon>Alphaproteobacteria</taxon>
        <taxon>Hyphomicrobiales</taxon>
        <taxon>Stappiaceae</taxon>
        <taxon>Breoghania</taxon>
    </lineage>
</organism>
<gene>
    <name evidence="1" type="ORF">C8N35_11542</name>
</gene>
<dbReference type="Proteomes" id="UP000244081">
    <property type="component" value="Unassembled WGS sequence"/>
</dbReference>
<dbReference type="EMBL" id="QAYG01000015">
    <property type="protein sequence ID" value="PTW53922.1"/>
    <property type="molecule type" value="Genomic_DNA"/>
</dbReference>
<accession>A0A2T5UR00</accession>
<dbReference type="AlphaFoldDB" id="A0A2T5UR00"/>